<keyword evidence="4" id="KW-1185">Reference proteome</keyword>
<sequence>MSPLIAPDLWEKKKDVISKLYREEDWPLKQVLKRVWSKDFKPSENQLRSRLKRWQITKRSRRTFNNAQFSNAELDMDREVTRKPCTQSPLPRDAPRSCPRHESPAVHSLDAFMSEEHSHSELESLAEQLTLPPSREDALFPNHAAIETFPANEALMANTTSSVALCYHAVSAYQLSTEPYLLSYDGKANVAPDSITWPLCDVSTNHSLNSAQCYQMDFKEVTLVDRAAQSNSPISPSLNGYIPSASDCVYYPR</sequence>
<evidence type="ECO:0000259" key="2">
    <source>
        <dbReference type="Pfam" id="PF14420"/>
    </source>
</evidence>
<reference evidence="4" key="1">
    <citation type="journal article" date="2017" name="Nat. Microbiol.">
        <title>Global analysis of biosynthetic gene clusters reveals vast potential of secondary metabolite production in Penicillium species.</title>
        <authorList>
            <person name="Nielsen J.C."/>
            <person name="Grijseels S."/>
            <person name="Prigent S."/>
            <person name="Ji B."/>
            <person name="Dainat J."/>
            <person name="Nielsen K.F."/>
            <person name="Frisvad J.C."/>
            <person name="Workman M."/>
            <person name="Nielsen J."/>
        </authorList>
    </citation>
    <scope>NUCLEOTIDE SEQUENCE [LARGE SCALE GENOMIC DNA]</scope>
    <source>
        <strain evidence="4">IBT 31811</strain>
    </source>
</reference>
<proteinExistence type="predicted"/>
<dbReference type="Proteomes" id="UP000191672">
    <property type="component" value="Unassembled WGS sequence"/>
</dbReference>
<evidence type="ECO:0000256" key="1">
    <source>
        <dbReference type="SAM" id="MobiDB-lite"/>
    </source>
</evidence>
<feature type="domain" description="Clr5" evidence="2">
    <location>
        <begin position="9"/>
        <end position="58"/>
    </location>
</feature>
<dbReference type="EMBL" id="MDYN01000132">
    <property type="protein sequence ID" value="OQD76251.1"/>
    <property type="molecule type" value="Genomic_DNA"/>
</dbReference>
<accession>A0A1V6PGX1</accession>
<organism evidence="3 4">
    <name type="scientific">Penicillium antarcticum</name>
    <dbReference type="NCBI Taxonomy" id="416450"/>
    <lineage>
        <taxon>Eukaryota</taxon>
        <taxon>Fungi</taxon>
        <taxon>Dikarya</taxon>
        <taxon>Ascomycota</taxon>
        <taxon>Pezizomycotina</taxon>
        <taxon>Eurotiomycetes</taxon>
        <taxon>Eurotiomycetidae</taxon>
        <taxon>Eurotiales</taxon>
        <taxon>Aspergillaceae</taxon>
        <taxon>Penicillium</taxon>
    </lineage>
</organism>
<evidence type="ECO:0000313" key="3">
    <source>
        <dbReference type="EMBL" id="OQD76251.1"/>
    </source>
</evidence>
<dbReference type="AlphaFoldDB" id="A0A1V6PGX1"/>
<evidence type="ECO:0000313" key="4">
    <source>
        <dbReference type="Proteomes" id="UP000191672"/>
    </source>
</evidence>
<comment type="caution">
    <text evidence="3">The sequence shown here is derived from an EMBL/GenBank/DDBJ whole genome shotgun (WGS) entry which is preliminary data.</text>
</comment>
<dbReference type="Pfam" id="PF14420">
    <property type="entry name" value="Clr5"/>
    <property type="match status" value="1"/>
</dbReference>
<name>A0A1V6PGX1_9EURO</name>
<gene>
    <name evidence="3" type="ORF">PENANT_c132G00366</name>
</gene>
<dbReference type="InterPro" id="IPR025676">
    <property type="entry name" value="Clr5_dom"/>
</dbReference>
<feature type="compositionally biased region" description="Basic and acidic residues" evidence="1">
    <location>
        <begin position="93"/>
        <end position="103"/>
    </location>
</feature>
<protein>
    <recommendedName>
        <fullName evidence="2">Clr5 domain-containing protein</fullName>
    </recommendedName>
</protein>
<feature type="region of interest" description="Disordered" evidence="1">
    <location>
        <begin position="78"/>
        <end position="103"/>
    </location>
</feature>